<reference evidence="1 2" key="1">
    <citation type="submission" date="2018-10" db="EMBL/GenBank/DDBJ databases">
        <title>Bacillus Keqinensis sp. nov., a moderately halophilic bacterium isolated from a saline-alkaline lake.</title>
        <authorList>
            <person name="Wang H."/>
        </authorList>
    </citation>
    <scope>NUCLEOTIDE SEQUENCE [LARGE SCALE GENOMIC DNA]</scope>
    <source>
        <strain evidence="1 2">KQ-3</strain>
    </source>
</reference>
<dbReference type="EMBL" id="RHIB01000001">
    <property type="protein sequence ID" value="RNA68423.1"/>
    <property type="molecule type" value="Genomic_DNA"/>
</dbReference>
<sequence>MGNGPLLQLIFKGCVKDYCRFIKNGFFGRIVAFIQKMTKTLVAGGTMQDPPGHWRPLKKSNYDNTVNTLQLKVRFDFFSAFCIALRSHEPPAEKERNECKSTTEFNRAFNKRY</sequence>
<dbReference type="Proteomes" id="UP000278746">
    <property type="component" value="Unassembled WGS sequence"/>
</dbReference>
<organism evidence="1 2">
    <name type="scientific">Alteribacter keqinensis</name>
    <dbReference type="NCBI Taxonomy" id="2483800"/>
    <lineage>
        <taxon>Bacteria</taxon>
        <taxon>Bacillati</taxon>
        <taxon>Bacillota</taxon>
        <taxon>Bacilli</taxon>
        <taxon>Bacillales</taxon>
        <taxon>Bacillaceae</taxon>
        <taxon>Alteribacter</taxon>
    </lineage>
</organism>
<keyword evidence="2" id="KW-1185">Reference proteome</keyword>
<gene>
    <name evidence="1" type="ORF">EBO34_00125</name>
</gene>
<protein>
    <submittedName>
        <fullName evidence="1">Uncharacterized protein</fullName>
    </submittedName>
</protein>
<accession>A0A3M7TSK6</accession>
<dbReference type="AlphaFoldDB" id="A0A3M7TSK6"/>
<evidence type="ECO:0000313" key="2">
    <source>
        <dbReference type="Proteomes" id="UP000278746"/>
    </source>
</evidence>
<proteinExistence type="predicted"/>
<name>A0A3M7TSK6_9BACI</name>
<evidence type="ECO:0000313" key="1">
    <source>
        <dbReference type="EMBL" id="RNA68423.1"/>
    </source>
</evidence>
<comment type="caution">
    <text evidence="1">The sequence shown here is derived from an EMBL/GenBank/DDBJ whole genome shotgun (WGS) entry which is preliminary data.</text>
</comment>